<evidence type="ECO:0000259" key="1">
    <source>
        <dbReference type="Pfam" id="PF02589"/>
    </source>
</evidence>
<dbReference type="Proteomes" id="UP000181901">
    <property type="component" value="Unassembled WGS sequence"/>
</dbReference>
<evidence type="ECO:0000313" key="3">
    <source>
        <dbReference type="Proteomes" id="UP000181901"/>
    </source>
</evidence>
<dbReference type="AlphaFoldDB" id="A0A1J5NH39"/>
<dbReference type="Pfam" id="PF02589">
    <property type="entry name" value="LUD_dom"/>
    <property type="match status" value="1"/>
</dbReference>
<comment type="caution">
    <text evidence="2">The sequence shown here is derived from an EMBL/GenBank/DDBJ whole genome shotgun (WGS) entry which is preliminary data.</text>
</comment>
<dbReference type="Gene3D" id="3.40.50.10420">
    <property type="entry name" value="NagB/RpiA/CoA transferase-like"/>
    <property type="match status" value="1"/>
</dbReference>
<organism evidence="2 3">
    <name type="scientific">Pseudodesulfovibrio hydrargyri</name>
    <dbReference type="NCBI Taxonomy" id="2125990"/>
    <lineage>
        <taxon>Bacteria</taxon>
        <taxon>Pseudomonadati</taxon>
        <taxon>Thermodesulfobacteriota</taxon>
        <taxon>Desulfovibrionia</taxon>
        <taxon>Desulfovibrionales</taxon>
        <taxon>Desulfovibrionaceae</taxon>
    </lineage>
</organism>
<dbReference type="PANTHER" id="PTHR36179">
    <property type="entry name" value="LUD_DOM DOMAIN-CONTAINING PROTEIN"/>
    <property type="match status" value="1"/>
</dbReference>
<name>A0A1J5NH39_9BACT</name>
<dbReference type="InterPro" id="IPR003741">
    <property type="entry name" value="LUD_dom"/>
</dbReference>
<accession>A0A1J5NH39</accession>
<sequence>MDKPVDNYWNLHLNDLAEQLEKNGFDVRMADSLDGARDLVVNEILPEIKPKTVSWGGSATLAASGLYEYLRDNPDYEALDTWDKALSAEEKYELRRRALLVDCFFASANAVTEDGHLVNLDMIGNRVGAITFGPRNVVLLVGRNKVVPDLERAMERIKEYVAPVNTMRLNMKTPCVKTGYCMDCASPDRICNAWTITEKSFPKGRIKIVLINEDQGF</sequence>
<evidence type="ECO:0000313" key="2">
    <source>
        <dbReference type="EMBL" id="OIQ51009.1"/>
    </source>
</evidence>
<keyword evidence="3" id="KW-1185">Reference proteome</keyword>
<dbReference type="OrthoDB" id="9809147at2"/>
<dbReference type="InterPro" id="IPR009501">
    <property type="entry name" value="UCP020269"/>
</dbReference>
<feature type="domain" description="LUD" evidence="1">
    <location>
        <begin position="15"/>
        <end position="211"/>
    </location>
</feature>
<proteinExistence type="predicted"/>
<protein>
    <recommendedName>
        <fullName evidence="1">LUD domain-containing protein</fullName>
    </recommendedName>
</protein>
<reference evidence="2 3" key="1">
    <citation type="submission" date="2015-09" db="EMBL/GenBank/DDBJ databases">
        <title>Genome of Desulfovibrio dechloracetivorans BerOc1, a mercury methylating strain isolated from highly hydrocarbons and metals contaminated coastal sediments.</title>
        <authorList>
            <person name="Goni Urriza M."/>
            <person name="Gassie C."/>
            <person name="Bouchez O."/>
            <person name="Klopp C."/>
            <person name="Ranchou-Peyruse A."/>
            <person name="Remy G."/>
        </authorList>
    </citation>
    <scope>NUCLEOTIDE SEQUENCE [LARGE SCALE GENOMIC DNA]</scope>
    <source>
        <strain evidence="2 3">BerOc1</strain>
    </source>
</reference>
<gene>
    <name evidence="2" type="ORF">BerOc1_02954</name>
</gene>
<dbReference type="PIRSF" id="PIRSF020269">
    <property type="entry name" value="DUF1121"/>
    <property type="match status" value="1"/>
</dbReference>
<dbReference type="RefSeq" id="WP_071546399.1">
    <property type="nucleotide sequence ID" value="NZ_LKAQ01000004.1"/>
</dbReference>
<dbReference type="PANTHER" id="PTHR36179:SF2">
    <property type="entry name" value="LUD DOMAIN-CONTAINING PROTEIN"/>
    <property type="match status" value="1"/>
</dbReference>
<dbReference type="EMBL" id="LKAQ01000004">
    <property type="protein sequence ID" value="OIQ51009.1"/>
    <property type="molecule type" value="Genomic_DNA"/>
</dbReference>
<dbReference type="InterPro" id="IPR024185">
    <property type="entry name" value="FTHF_cligase-like_sf"/>
</dbReference>